<dbReference type="EMBL" id="CP019344">
    <property type="protein sequence ID" value="ARN76858.1"/>
    <property type="molecule type" value="Genomic_DNA"/>
</dbReference>
<gene>
    <name evidence="2" type="ORF">BST97_01940</name>
</gene>
<dbReference type="AlphaFoldDB" id="A0A1W6MGY0"/>
<dbReference type="PROSITE" id="PS51257">
    <property type="entry name" value="PROKAR_LIPOPROTEIN"/>
    <property type="match status" value="1"/>
</dbReference>
<evidence type="ECO:0000313" key="3">
    <source>
        <dbReference type="Proteomes" id="UP000193431"/>
    </source>
</evidence>
<accession>A0A1W6MGY0</accession>
<dbReference type="RefSeq" id="WP_085765658.1">
    <property type="nucleotide sequence ID" value="NZ_CP019344.1"/>
</dbReference>
<evidence type="ECO:0000256" key="1">
    <source>
        <dbReference type="SAM" id="MobiDB-lite"/>
    </source>
</evidence>
<dbReference type="Proteomes" id="UP000193431">
    <property type="component" value="Chromosome"/>
</dbReference>
<proteinExistence type="predicted"/>
<sequence>MKKILSLIGIILIAASCERDNADSNESQIFERNLELKSVMNSKIGKIDSDGAIHLTATDASIRIEAQKFLRKGDEKASLVEYHVEDIDGKSYLRWSGDNNKVATVALNVNPQNGDVSLGETVCESTRCASGGGCVPDGQYCTECRPYGPSGVKGDCKRTTTGGNEDPSLDP</sequence>
<protein>
    <submittedName>
        <fullName evidence="2">Uncharacterized protein</fullName>
    </submittedName>
</protein>
<reference evidence="2 3" key="1">
    <citation type="submission" date="2016-11" db="EMBL/GenBank/DDBJ databases">
        <title>Trade-off between light-utilization and light-protection in marine flavobacteria.</title>
        <authorList>
            <person name="Kumagai Y."/>
        </authorList>
    </citation>
    <scope>NUCLEOTIDE SEQUENCE [LARGE SCALE GENOMIC DNA]</scope>
    <source>
        <strain evidence="2 3">JCM 13191</strain>
    </source>
</reference>
<organism evidence="2 3">
    <name type="scientific">Nonlabens spongiae</name>
    <dbReference type="NCBI Taxonomy" id="331648"/>
    <lineage>
        <taxon>Bacteria</taxon>
        <taxon>Pseudomonadati</taxon>
        <taxon>Bacteroidota</taxon>
        <taxon>Flavobacteriia</taxon>
        <taxon>Flavobacteriales</taxon>
        <taxon>Flavobacteriaceae</taxon>
        <taxon>Nonlabens</taxon>
    </lineage>
</organism>
<dbReference type="OrthoDB" id="1451257at2"/>
<evidence type="ECO:0000313" key="2">
    <source>
        <dbReference type="EMBL" id="ARN76858.1"/>
    </source>
</evidence>
<keyword evidence="3" id="KW-1185">Reference proteome</keyword>
<feature type="region of interest" description="Disordered" evidence="1">
    <location>
        <begin position="149"/>
        <end position="171"/>
    </location>
</feature>
<name>A0A1W6MGY0_9FLAO</name>